<feature type="compositionally biased region" description="Basic residues" evidence="1">
    <location>
        <begin position="109"/>
        <end position="126"/>
    </location>
</feature>
<name>A0A6A5Q9Y2_AMPQU</name>
<dbReference type="OrthoDB" id="3938057at2759"/>
<protein>
    <submittedName>
        <fullName evidence="2">Uncharacterized protein</fullName>
    </submittedName>
</protein>
<gene>
    <name evidence="2" type="ORF">BDU57DRAFT_543035</name>
</gene>
<feature type="compositionally biased region" description="Polar residues" evidence="1">
    <location>
        <begin position="81"/>
        <end position="90"/>
    </location>
</feature>
<dbReference type="Proteomes" id="UP000800096">
    <property type="component" value="Unassembled WGS sequence"/>
</dbReference>
<evidence type="ECO:0000256" key="1">
    <source>
        <dbReference type="SAM" id="MobiDB-lite"/>
    </source>
</evidence>
<feature type="region of interest" description="Disordered" evidence="1">
    <location>
        <begin position="65"/>
        <end position="141"/>
    </location>
</feature>
<dbReference type="EMBL" id="ML979143">
    <property type="protein sequence ID" value="KAF1911546.1"/>
    <property type="molecule type" value="Genomic_DNA"/>
</dbReference>
<evidence type="ECO:0000313" key="3">
    <source>
        <dbReference type="Proteomes" id="UP000800096"/>
    </source>
</evidence>
<evidence type="ECO:0000313" key="2">
    <source>
        <dbReference type="EMBL" id="KAF1911546.1"/>
    </source>
</evidence>
<proteinExistence type="predicted"/>
<sequence length="169" mass="18133">MGKAAAENLYSGDVVAAVLAASGTTSLTMKQYEMMSAMDGTRTASGFQHAFRAVIAKSKELKARVDAGEAFEPVVPATKRGGTSTKTSPATPRKRMASADDDAEDTPSRKKATPRKSATPKKRAAPKKNASQSPINDCPSDEFEADAANFLEHAHDFIKHEKLWEDGYV</sequence>
<reference evidence="2" key="1">
    <citation type="journal article" date="2020" name="Stud. Mycol.">
        <title>101 Dothideomycetes genomes: a test case for predicting lifestyles and emergence of pathogens.</title>
        <authorList>
            <person name="Haridas S."/>
            <person name="Albert R."/>
            <person name="Binder M."/>
            <person name="Bloem J."/>
            <person name="Labutti K."/>
            <person name="Salamov A."/>
            <person name="Andreopoulos B."/>
            <person name="Baker S."/>
            <person name="Barry K."/>
            <person name="Bills G."/>
            <person name="Bluhm B."/>
            <person name="Cannon C."/>
            <person name="Castanera R."/>
            <person name="Culley D."/>
            <person name="Daum C."/>
            <person name="Ezra D."/>
            <person name="Gonzalez J."/>
            <person name="Henrissat B."/>
            <person name="Kuo A."/>
            <person name="Liang C."/>
            <person name="Lipzen A."/>
            <person name="Lutzoni F."/>
            <person name="Magnuson J."/>
            <person name="Mondo S."/>
            <person name="Nolan M."/>
            <person name="Ohm R."/>
            <person name="Pangilinan J."/>
            <person name="Park H.-J."/>
            <person name="Ramirez L."/>
            <person name="Alfaro M."/>
            <person name="Sun H."/>
            <person name="Tritt A."/>
            <person name="Yoshinaga Y."/>
            <person name="Zwiers L.-H."/>
            <person name="Turgeon B."/>
            <person name="Goodwin S."/>
            <person name="Spatafora J."/>
            <person name="Crous P."/>
            <person name="Grigoriev I."/>
        </authorList>
    </citation>
    <scope>NUCLEOTIDE SEQUENCE</scope>
    <source>
        <strain evidence="2">HMLAC05119</strain>
    </source>
</reference>
<dbReference type="AlphaFoldDB" id="A0A6A5Q9Y2"/>
<keyword evidence="3" id="KW-1185">Reference proteome</keyword>
<organism evidence="2 3">
    <name type="scientific">Ampelomyces quisqualis</name>
    <name type="common">Powdery mildew agent</name>
    <dbReference type="NCBI Taxonomy" id="50730"/>
    <lineage>
        <taxon>Eukaryota</taxon>
        <taxon>Fungi</taxon>
        <taxon>Dikarya</taxon>
        <taxon>Ascomycota</taxon>
        <taxon>Pezizomycotina</taxon>
        <taxon>Dothideomycetes</taxon>
        <taxon>Pleosporomycetidae</taxon>
        <taxon>Pleosporales</taxon>
        <taxon>Pleosporineae</taxon>
        <taxon>Phaeosphaeriaceae</taxon>
        <taxon>Ampelomyces</taxon>
    </lineage>
</organism>
<accession>A0A6A5Q9Y2</accession>